<evidence type="ECO:0000313" key="1">
    <source>
        <dbReference type="EMBL" id="EKC58804.1"/>
    </source>
</evidence>
<reference evidence="1" key="1">
    <citation type="journal article" date="2013" name="Environ. Microbiol.">
        <title>Microbiota from the distal guts of lean and obese adolescents exhibit partial functional redundancy besides clear differences in community structure.</title>
        <authorList>
            <person name="Ferrer M."/>
            <person name="Ruiz A."/>
            <person name="Lanza F."/>
            <person name="Haange S.B."/>
            <person name="Oberbach A."/>
            <person name="Till H."/>
            <person name="Bargiela R."/>
            <person name="Campoy C."/>
            <person name="Segura M.T."/>
            <person name="Richter M."/>
            <person name="von Bergen M."/>
            <person name="Seifert J."/>
            <person name="Suarez A."/>
        </authorList>
    </citation>
    <scope>NUCLEOTIDE SEQUENCE</scope>
</reference>
<sequence length="43" mass="5020">ILAMLTDHRRFGEDQNFAQLEPLYSISAQEIETYIKNLLLPKV</sequence>
<protein>
    <submittedName>
        <fullName evidence="1">Uncharacterized protein</fullName>
    </submittedName>
</protein>
<dbReference type="AlphaFoldDB" id="K1STL5"/>
<feature type="non-terminal residue" evidence="1">
    <location>
        <position position="1"/>
    </location>
</feature>
<dbReference type="EMBL" id="AJWZ01006784">
    <property type="protein sequence ID" value="EKC58804.1"/>
    <property type="molecule type" value="Genomic_DNA"/>
</dbReference>
<organism evidence="1">
    <name type="scientific">human gut metagenome</name>
    <dbReference type="NCBI Taxonomy" id="408170"/>
    <lineage>
        <taxon>unclassified sequences</taxon>
        <taxon>metagenomes</taxon>
        <taxon>organismal metagenomes</taxon>
    </lineage>
</organism>
<gene>
    <name evidence="1" type="ORF">OBE_09807</name>
</gene>
<comment type="caution">
    <text evidence="1">The sequence shown here is derived from an EMBL/GenBank/DDBJ whole genome shotgun (WGS) entry which is preliminary data.</text>
</comment>
<accession>K1STL5</accession>
<name>K1STL5_9ZZZZ</name>
<proteinExistence type="predicted"/>